<feature type="transmembrane region" description="Helical" evidence="6">
    <location>
        <begin position="6"/>
        <end position="39"/>
    </location>
</feature>
<keyword evidence="5 6" id="KW-0472">Membrane</keyword>
<dbReference type="PANTHER" id="PTHR21716:SF64">
    <property type="entry name" value="AI-2 TRANSPORT PROTEIN TQSA"/>
    <property type="match status" value="1"/>
</dbReference>
<keyword evidence="4 6" id="KW-1133">Transmembrane helix</keyword>
<organism evidence="7 8">
    <name type="scientific">Methylomonas rivi</name>
    <dbReference type="NCBI Taxonomy" id="2952226"/>
    <lineage>
        <taxon>Bacteria</taxon>
        <taxon>Pseudomonadati</taxon>
        <taxon>Pseudomonadota</taxon>
        <taxon>Gammaproteobacteria</taxon>
        <taxon>Methylococcales</taxon>
        <taxon>Methylococcaceae</taxon>
        <taxon>Methylomonas</taxon>
    </lineage>
</organism>
<feature type="transmembrane region" description="Helical" evidence="6">
    <location>
        <begin position="240"/>
        <end position="268"/>
    </location>
</feature>
<evidence type="ECO:0000256" key="4">
    <source>
        <dbReference type="ARBA" id="ARBA00022989"/>
    </source>
</evidence>
<keyword evidence="3 6" id="KW-0812">Transmembrane</keyword>
<feature type="transmembrane region" description="Helical" evidence="6">
    <location>
        <begin position="60"/>
        <end position="82"/>
    </location>
</feature>
<feature type="transmembrane region" description="Helical" evidence="6">
    <location>
        <begin position="311"/>
        <end position="340"/>
    </location>
</feature>
<dbReference type="RefSeq" id="WP_256613890.1">
    <property type="nucleotide sequence ID" value="NZ_JANIBK010000011.1"/>
</dbReference>
<dbReference type="Proteomes" id="UP001524586">
    <property type="component" value="Unassembled WGS sequence"/>
</dbReference>
<evidence type="ECO:0000256" key="5">
    <source>
        <dbReference type="ARBA" id="ARBA00023136"/>
    </source>
</evidence>
<feature type="transmembrane region" description="Helical" evidence="6">
    <location>
        <begin position="215"/>
        <end position="234"/>
    </location>
</feature>
<evidence type="ECO:0000256" key="3">
    <source>
        <dbReference type="ARBA" id="ARBA00022692"/>
    </source>
</evidence>
<dbReference type="InterPro" id="IPR002549">
    <property type="entry name" value="AI-2E-like"/>
</dbReference>
<reference evidence="7 8" key="1">
    <citation type="submission" date="2022-07" db="EMBL/GenBank/DDBJ databases">
        <title>Methylomonas rivi sp. nov., Methylomonas rosea sp. nov., Methylomonas aureus sp. nov. and Methylomonas subterranea sp. nov., four novel methanotrophs isolated from a freshwater creek and the deep terrestrial subsurface.</title>
        <authorList>
            <person name="Abin C."/>
            <person name="Sankaranarayanan K."/>
            <person name="Garner C."/>
            <person name="Sindelar R."/>
            <person name="Kotary K."/>
            <person name="Garner R."/>
            <person name="Barclay S."/>
            <person name="Lawson P."/>
            <person name="Krumholz L."/>
        </authorList>
    </citation>
    <scope>NUCLEOTIDE SEQUENCE [LARGE SCALE GENOMIC DNA]</scope>
    <source>
        <strain evidence="7 8">WSC-6</strain>
    </source>
</reference>
<keyword evidence="8" id="KW-1185">Reference proteome</keyword>
<comment type="caution">
    <text evidence="7">The sequence shown here is derived from an EMBL/GenBank/DDBJ whole genome shotgun (WGS) entry which is preliminary data.</text>
</comment>
<dbReference type="EMBL" id="JANIBK010000011">
    <property type="protein sequence ID" value="MCQ8127562.1"/>
    <property type="molecule type" value="Genomic_DNA"/>
</dbReference>
<evidence type="ECO:0000313" key="8">
    <source>
        <dbReference type="Proteomes" id="UP001524586"/>
    </source>
</evidence>
<comment type="similarity">
    <text evidence="2">Belongs to the autoinducer-2 exporter (AI-2E) (TC 2.A.86) family.</text>
</comment>
<dbReference type="Pfam" id="PF01594">
    <property type="entry name" value="AI-2E_transport"/>
    <property type="match status" value="1"/>
</dbReference>
<feature type="transmembrane region" description="Helical" evidence="6">
    <location>
        <begin position="275"/>
        <end position="299"/>
    </location>
</feature>
<evidence type="ECO:0000256" key="2">
    <source>
        <dbReference type="ARBA" id="ARBA00009773"/>
    </source>
</evidence>
<dbReference type="PANTHER" id="PTHR21716">
    <property type="entry name" value="TRANSMEMBRANE PROTEIN"/>
    <property type="match status" value="1"/>
</dbReference>
<name>A0ABT1U156_9GAMM</name>
<sequence>MNDSQKWLALFLVAGLGWLLYLLAPILMPFAVAAILAYLGDPLVDRLETWRYKQFRLNRTMAVMLVFFGIIIGATAILLFIIPTIEYQIGEFIDKLPSYLHWLNKSVIPTLQKYFGKGIRPLKTEQLLELVRNYWQGGSAVTENFLQSVSHSGAIVLGWLMNAVLIPVITFYLLRDWDELVAKVHDLFPRRMANTVGKLAAEADTVLGAFLRGQFYVMLALGLIYSIGLRLIGLDLALPIGMMAGLISFIPYMGAIVGIGMACIAAILQFQDAMHLLSVFIVFAVGHSLESMLLTPWLVGNKIGLHPVAVIFAVLAGGQLFGFLGVLLALPVASVIMVLLRHIHERYTFSGFYSDGSYP</sequence>
<evidence type="ECO:0000256" key="6">
    <source>
        <dbReference type="SAM" id="Phobius"/>
    </source>
</evidence>
<feature type="transmembrane region" description="Helical" evidence="6">
    <location>
        <begin position="154"/>
        <end position="174"/>
    </location>
</feature>
<accession>A0ABT1U156</accession>
<evidence type="ECO:0000256" key="1">
    <source>
        <dbReference type="ARBA" id="ARBA00004141"/>
    </source>
</evidence>
<protein>
    <submittedName>
        <fullName evidence="7">AI-2E family transporter</fullName>
    </submittedName>
</protein>
<proteinExistence type="inferred from homology"/>
<evidence type="ECO:0000313" key="7">
    <source>
        <dbReference type="EMBL" id="MCQ8127562.1"/>
    </source>
</evidence>
<gene>
    <name evidence="7" type="ORF">NP596_03740</name>
</gene>
<comment type="subcellular location">
    <subcellularLocation>
        <location evidence="1">Membrane</location>
        <topology evidence="1">Multi-pass membrane protein</topology>
    </subcellularLocation>
</comment>